<organism evidence="1">
    <name type="scientific">Anguilla anguilla</name>
    <name type="common">European freshwater eel</name>
    <name type="synonym">Muraena anguilla</name>
    <dbReference type="NCBI Taxonomy" id="7936"/>
    <lineage>
        <taxon>Eukaryota</taxon>
        <taxon>Metazoa</taxon>
        <taxon>Chordata</taxon>
        <taxon>Craniata</taxon>
        <taxon>Vertebrata</taxon>
        <taxon>Euteleostomi</taxon>
        <taxon>Actinopterygii</taxon>
        <taxon>Neopterygii</taxon>
        <taxon>Teleostei</taxon>
        <taxon>Anguilliformes</taxon>
        <taxon>Anguillidae</taxon>
        <taxon>Anguilla</taxon>
    </lineage>
</organism>
<reference evidence="1" key="1">
    <citation type="submission" date="2014-11" db="EMBL/GenBank/DDBJ databases">
        <authorList>
            <person name="Amaro Gonzalez C."/>
        </authorList>
    </citation>
    <scope>NUCLEOTIDE SEQUENCE</scope>
</reference>
<dbReference type="EMBL" id="GBXM01061934">
    <property type="protein sequence ID" value="JAH46643.1"/>
    <property type="molecule type" value="Transcribed_RNA"/>
</dbReference>
<dbReference type="AlphaFoldDB" id="A0A0E9T1P2"/>
<evidence type="ECO:0000313" key="1">
    <source>
        <dbReference type="EMBL" id="JAH46643.1"/>
    </source>
</evidence>
<accession>A0A0E9T1P2</accession>
<proteinExistence type="predicted"/>
<sequence>MINHKLNLSKTEVIKLLTSYILPDDLFITVG</sequence>
<reference evidence="1" key="2">
    <citation type="journal article" date="2015" name="Fish Shellfish Immunol.">
        <title>Early steps in the European eel (Anguilla anguilla)-Vibrio vulnificus interaction in the gills: Role of the RtxA13 toxin.</title>
        <authorList>
            <person name="Callol A."/>
            <person name="Pajuelo D."/>
            <person name="Ebbesson L."/>
            <person name="Teles M."/>
            <person name="MacKenzie S."/>
            <person name="Amaro C."/>
        </authorList>
    </citation>
    <scope>NUCLEOTIDE SEQUENCE</scope>
</reference>
<protein>
    <submittedName>
        <fullName evidence="1">Uncharacterized protein</fullName>
    </submittedName>
</protein>
<name>A0A0E9T1P2_ANGAN</name>